<dbReference type="PROSITE" id="PS50297">
    <property type="entry name" value="ANK_REP_REGION"/>
    <property type="match status" value="1"/>
</dbReference>
<evidence type="ECO:0000256" key="1">
    <source>
        <dbReference type="ARBA" id="ARBA00022737"/>
    </source>
</evidence>
<dbReference type="EMBL" id="CAXKWB010003897">
    <property type="protein sequence ID" value="CAL4070968.1"/>
    <property type="molecule type" value="Genomic_DNA"/>
</dbReference>
<keyword evidence="7" id="KW-1185">Reference proteome</keyword>
<sequence>GGGVEAPTLMHYPAAQYGEVFPPPAKFSGNGNRNGHTGYSDDSDTASDHSSSGRGSGGSDLGSDHDREGSRMQDSGRYSADGAESYHSASSQPKLSPRTQAVDNTNSHPSNRRAPRTVAVTHGPVDAPLCGACQRKDLQFFEPSCQGCSALLRRPSTTAAHLFAIMRQWVPQVQHNIHAFITQALSLGCHVDDRDALTDMTLLHYAVKSGSTGVGDPNNAIQVVRELLQRGADVHQRCRWTHMTALHYAAYFDVAPVLELLANDPQGVSLEDSCLEYSGGAPLHIAAANLSLNATKVLLKHGASLTTTDTQGRTAFQCIPTSEQYELVPDVQEVISQLRSLLSPHSAHNHNRSAMYATTGNVSSNSSQGASGRAVLKAMGLKIGDRVLVSGVKTGTLRYVGTTEFATGLWAGVELETPQEGIMVQSRVSCTSD</sequence>
<name>A0AAV2Q4R7_MEGNR</name>
<dbReference type="Gene3D" id="2.30.30.190">
    <property type="entry name" value="CAP Gly-rich-like domain"/>
    <property type="match status" value="1"/>
</dbReference>
<dbReference type="InterPro" id="IPR036859">
    <property type="entry name" value="CAP-Gly_dom_sf"/>
</dbReference>
<organism evidence="6 7">
    <name type="scientific">Meganyctiphanes norvegica</name>
    <name type="common">Northern krill</name>
    <name type="synonym">Thysanopoda norvegica</name>
    <dbReference type="NCBI Taxonomy" id="48144"/>
    <lineage>
        <taxon>Eukaryota</taxon>
        <taxon>Metazoa</taxon>
        <taxon>Ecdysozoa</taxon>
        <taxon>Arthropoda</taxon>
        <taxon>Crustacea</taxon>
        <taxon>Multicrustacea</taxon>
        <taxon>Malacostraca</taxon>
        <taxon>Eumalacostraca</taxon>
        <taxon>Eucarida</taxon>
        <taxon>Euphausiacea</taxon>
        <taxon>Euphausiidae</taxon>
        <taxon>Meganyctiphanes</taxon>
    </lineage>
</organism>
<dbReference type="InterPro" id="IPR050663">
    <property type="entry name" value="Ankyrin-SOCS_Box"/>
</dbReference>
<evidence type="ECO:0000256" key="2">
    <source>
        <dbReference type="ARBA" id="ARBA00023043"/>
    </source>
</evidence>
<comment type="caution">
    <text evidence="6">The sequence shown here is derived from an EMBL/GenBank/DDBJ whole genome shotgun (WGS) entry which is preliminary data.</text>
</comment>
<evidence type="ECO:0000259" key="5">
    <source>
        <dbReference type="SMART" id="SM01052"/>
    </source>
</evidence>
<dbReference type="SUPFAM" id="SSF74924">
    <property type="entry name" value="Cap-Gly domain"/>
    <property type="match status" value="1"/>
</dbReference>
<feature type="region of interest" description="Disordered" evidence="4">
    <location>
        <begin position="18"/>
        <end position="115"/>
    </location>
</feature>
<feature type="non-terminal residue" evidence="6">
    <location>
        <position position="1"/>
    </location>
</feature>
<gene>
    <name evidence="6" type="ORF">MNOR_LOCUS8397</name>
</gene>
<evidence type="ECO:0000313" key="6">
    <source>
        <dbReference type="EMBL" id="CAL4070968.1"/>
    </source>
</evidence>
<feature type="repeat" description="ANK" evidence="3">
    <location>
        <begin position="198"/>
        <end position="239"/>
    </location>
</feature>
<protein>
    <recommendedName>
        <fullName evidence="5">CAP-Gly domain-containing protein</fullName>
    </recommendedName>
</protein>
<dbReference type="SMART" id="SM00248">
    <property type="entry name" value="ANK"/>
    <property type="match status" value="3"/>
</dbReference>
<dbReference type="AlphaFoldDB" id="A0AAV2Q4R7"/>
<feature type="repeat" description="ANK" evidence="3">
    <location>
        <begin position="278"/>
        <end position="310"/>
    </location>
</feature>
<feature type="non-terminal residue" evidence="6">
    <location>
        <position position="433"/>
    </location>
</feature>
<dbReference type="GO" id="GO:0005634">
    <property type="term" value="C:nucleus"/>
    <property type="evidence" value="ECO:0007669"/>
    <property type="project" value="TreeGrafter"/>
</dbReference>
<dbReference type="Gene3D" id="1.25.40.20">
    <property type="entry name" value="Ankyrin repeat-containing domain"/>
    <property type="match status" value="1"/>
</dbReference>
<evidence type="ECO:0000256" key="3">
    <source>
        <dbReference type="PROSITE-ProRule" id="PRU00023"/>
    </source>
</evidence>
<accession>A0AAV2Q4R7</accession>
<feature type="compositionally biased region" description="Polar residues" evidence="4">
    <location>
        <begin position="87"/>
        <end position="109"/>
    </location>
</feature>
<dbReference type="SMART" id="SM01052">
    <property type="entry name" value="CAP_GLY"/>
    <property type="match status" value="1"/>
</dbReference>
<dbReference type="PANTHER" id="PTHR24193:SF121">
    <property type="entry name" value="ADA2A-CONTAINING COMPLEX COMPONENT 3, ISOFORM D"/>
    <property type="match status" value="1"/>
</dbReference>
<dbReference type="PANTHER" id="PTHR24193">
    <property type="entry name" value="ANKYRIN REPEAT PROTEIN"/>
    <property type="match status" value="1"/>
</dbReference>
<keyword evidence="1" id="KW-0677">Repeat</keyword>
<reference evidence="6 7" key="1">
    <citation type="submission" date="2024-05" db="EMBL/GenBank/DDBJ databases">
        <authorList>
            <person name="Wallberg A."/>
        </authorList>
    </citation>
    <scope>NUCLEOTIDE SEQUENCE [LARGE SCALE GENOMIC DNA]</scope>
</reference>
<dbReference type="GO" id="GO:0045944">
    <property type="term" value="P:positive regulation of transcription by RNA polymerase II"/>
    <property type="evidence" value="ECO:0007669"/>
    <property type="project" value="TreeGrafter"/>
</dbReference>
<feature type="compositionally biased region" description="Basic and acidic residues" evidence="4">
    <location>
        <begin position="62"/>
        <end position="71"/>
    </location>
</feature>
<feature type="domain" description="CAP-Gly" evidence="5">
    <location>
        <begin position="383"/>
        <end position="429"/>
    </location>
</feature>
<dbReference type="Pfam" id="PF12796">
    <property type="entry name" value="Ank_2"/>
    <property type="match status" value="1"/>
</dbReference>
<evidence type="ECO:0000256" key="4">
    <source>
        <dbReference type="SAM" id="MobiDB-lite"/>
    </source>
</evidence>
<dbReference type="PROSITE" id="PS50088">
    <property type="entry name" value="ANK_REPEAT"/>
    <property type="match status" value="2"/>
</dbReference>
<dbReference type="Proteomes" id="UP001497623">
    <property type="component" value="Unassembled WGS sequence"/>
</dbReference>
<dbReference type="InterPro" id="IPR002110">
    <property type="entry name" value="Ankyrin_rpt"/>
</dbReference>
<evidence type="ECO:0000313" key="7">
    <source>
        <dbReference type="Proteomes" id="UP001497623"/>
    </source>
</evidence>
<dbReference type="SUPFAM" id="SSF48403">
    <property type="entry name" value="Ankyrin repeat"/>
    <property type="match status" value="1"/>
</dbReference>
<proteinExistence type="predicted"/>
<dbReference type="GO" id="GO:0000976">
    <property type="term" value="F:transcription cis-regulatory region binding"/>
    <property type="evidence" value="ECO:0007669"/>
    <property type="project" value="TreeGrafter"/>
</dbReference>
<dbReference type="Pfam" id="PF01302">
    <property type="entry name" value="CAP_GLY"/>
    <property type="match status" value="1"/>
</dbReference>
<dbReference type="InterPro" id="IPR036770">
    <property type="entry name" value="Ankyrin_rpt-contain_sf"/>
</dbReference>
<keyword evidence="2 3" id="KW-0040">ANK repeat</keyword>
<dbReference type="InterPro" id="IPR000938">
    <property type="entry name" value="CAP-Gly_domain"/>
</dbReference>